<keyword evidence="2" id="KW-1185">Reference proteome</keyword>
<gene>
    <name evidence="1" type="ORF">SPELUC_LOCUS4584</name>
</gene>
<dbReference type="EMBL" id="CAJVPW010004161">
    <property type="protein sequence ID" value="CAG8536022.1"/>
    <property type="molecule type" value="Genomic_DNA"/>
</dbReference>
<reference evidence="1" key="1">
    <citation type="submission" date="2021-06" db="EMBL/GenBank/DDBJ databases">
        <authorList>
            <person name="Kallberg Y."/>
            <person name="Tangrot J."/>
            <person name="Rosling A."/>
        </authorList>
    </citation>
    <scope>NUCLEOTIDE SEQUENCE</scope>
    <source>
        <strain evidence="1">28 12/20/2015</strain>
    </source>
</reference>
<protein>
    <submittedName>
        <fullName evidence="1">2265_t:CDS:1</fullName>
    </submittedName>
</protein>
<sequence>MVVNISQLIAIFIFIILPLYVFVDAIPASNPGFIKIRLRRVHTLEIDPGLLSLLK</sequence>
<name>A0ACA9LL39_9GLOM</name>
<comment type="caution">
    <text evidence="1">The sequence shown here is derived from an EMBL/GenBank/DDBJ whole genome shotgun (WGS) entry which is preliminary data.</text>
</comment>
<evidence type="ECO:0000313" key="1">
    <source>
        <dbReference type="EMBL" id="CAG8536022.1"/>
    </source>
</evidence>
<evidence type="ECO:0000313" key="2">
    <source>
        <dbReference type="Proteomes" id="UP000789366"/>
    </source>
</evidence>
<organism evidence="1 2">
    <name type="scientific">Cetraspora pellucida</name>
    <dbReference type="NCBI Taxonomy" id="1433469"/>
    <lineage>
        <taxon>Eukaryota</taxon>
        <taxon>Fungi</taxon>
        <taxon>Fungi incertae sedis</taxon>
        <taxon>Mucoromycota</taxon>
        <taxon>Glomeromycotina</taxon>
        <taxon>Glomeromycetes</taxon>
        <taxon>Diversisporales</taxon>
        <taxon>Gigasporaceae</taxon>
        <taxon>Cetraspora</taxon>
    </lineage>
</organism>
<proteinExistence type="predicted"/>
<feature type="non-terminal residue" evidence="1">
    <location>
        <position position="55"/>
    </location>
</feature>
<accession>A0ACA9LL39</accession>
<dbReference type="Proteomes" id="UP000789366">
    <property type="component" value="Unassembled WGS sequence"/>
</dbReference>